<dbReference type="EnsemblPlants" id="PNT67714">
    <property type="protein sequence ID" value="PNT67714"/>
    <property type="gene ID" value="BRADI_3g30795v3"/>
</dbReference>
<reference evidence="1 2" key="1">
    <citation type="journal article" date="2010" name="Nature">
        <title>Genome sequencing and analysis of the model grass Brachypodium distachyon.</title>
        <authorList>
            <consortium name="International Brachypodium Initiative"/>
        </authorList>
    </citation>
    <scope>NUCLEOTIDE SEQUENCE [LARGE SCALE GENOMIC DNA]</scope>
    <source>
        <strain evidence="1 2">Bd21</strain>
    </source>
</reference>
<accession>A0A2K2D0B2</accession>
<name>A0A2K2D0B2_BRADI</name>
<reference evidence="1" key="2">
    <citation type="submission" date="2017-06" db="EMBL/GenBank/DDBJ databases">
        <title>WGS assembly of Brachypodium distachyon.</title>
        <authorList>
            <consortium name="The International Brachypodium Initiative"/>
            <person name="Lucas S."/>
            <person name="Harmon-Smith M."/>
            <person name="Lail K."/>
            <person name="Tice H."/>
            <person name="Grimwood J."/>
            <person name="Bruce D."/>
            <person name="Barry K."/>
            <person name="Shu S."/>
            <person name="Lindquist E."/>
            <person name="Wang M."/>
            <person name="Pitluck S."/>
            <person name="Vogel J.P."/>
            <person name="Garvin D.F."/>
            <person name="Mockler T.C."/>
            <person name="Schmutz J."/>
            <person name="Rokhsar D."/>
            <person name="Bevan M.W."/>
        </authorList>
    </citation>
    <scope>NUCLEOTIDE SEQUENCE</scope>
    <source>
        <strain evidence="1">Bd21</strain>
    </source>
</reference>
<evidence type="ECO:0000313" key="1">
    <source>
        <dbReference type="EMBL" id="PNT67714.1"/>
    </source>
</evidence>
<keyword evidence="3" id="KW-1185">Reference proteome</keyword>
<evidence type="ECO:0000313" key="3">
    <source>
        <dbReference type="Proteomes" id="UP000008810"/>
    </source>
</evidence>
<sequence length="84" mass="9587">MVRPWATHWPAGEGARTWGSSSIGCSGHGQSVAGDLVLLRGDGGRGCRWTISWRWRAWCRWGAGLQMESWSAEPRSFRFFLWEF</sequence>
<reference evidence="2" key="3">
    <citation type="submission" date="2018-08" db="UniProtKB">
        <authorList>
            <consortium name="EnsemblPlants"/>
        </authorList>
    </citation>
    <scope>IDENTIFICATION</scope>
    <source>
        <strain evidence="2">cv. Bd21</strain>
    </source>
</reference>
<evidence type="ECO:0000313" key="2">
    <source>
        <dbReference type="EnsemblPlants" id="PNT67714"/>
    </source>
</evidence>
<dbReference type="Proteomes" id="UP000008810">
    <property type="component" value="Chromosome 3"/>
</dbReference>
<dbReference type="AlphaFoldDB" id="A0A2K2D0B2"/>
<dbReference type="EMBL" id="CM000882">
    <property type="protein sequence ID" value="PNT67714.1"/>
    <property type="molecule type" value="Genomic_DNA"/>
</dbReference>
<gene>
    <name evidence="1" type="ORF">BRADI_3g30795v3</name>
</gene>
<dbReference type="InParanoid" id="A0A2K2D0B2"/>
<protein>
    <submittedName>
        <fullName evidence="1 2">Uncharacterized protein</fullName>
    </submittedName>
</protein>
<proteinExistence type="predicted"/>
<dbReference type="Gramene" id="PNT67714">
    <property type="protein sequence ID" value="PNT67714"/>
    <property type="gene ID" value="BRADI_3g30795v3"/>
</dbReference>
<organism evidence="1">
    <name type="scientific">Brachypodium distachyon</name>
    <name type="common">Purple false brome</name>
    <name type="synonym">Trachynia distachya</name>
    <dbReference type="NCBI Taxonomy" id="15368"/>
    <lineage>
        <taxon>Eukaryota</taxon>
        <taxon>Viridiplantae</taxon>
        <taxon>Streptophyta</taxon>
        <taxon>Embryophyta</taxon>
        <taxon>Tracheophyta</taxon>
        <taxon>Spermatophyta</taxon>
        <taxon>Magnoliopsida</taxon>
        <taxon>Liliopsida</taxon>
        <taxon>Poales</taxon>
        <taxon>Poaceae</taxon>
        <taxon>BOP clade</taxon>
        <taxon>Pooideae</taxon>
        <taxon>Stipodae</taxon>
        <taxon>Brachypodieae</taxon>
        <taxon>Brachypodium</taxon>
    </lineage>
</organism>